<feature type="compositionally biased region" description="Polar residues" evidence="1">
    <location>
        <begin position="1"/>
        <end position="11"/>
    </location>
</feature>
<feature type="region of interest" description="Disordered" evidence="1">
    <location>
        <begin position="1"/>
        <end position="29"/>
    </location>
</feature>
<proteinExistence type="predicted"/>
<dbReference type="Proteomes" id="UP000294003">
    <property type="component" value="Unassembled WGS sequence"/>
</dbReference>
<gene>
    <name evidence="2" type="ORF">DL762_001214</name>
</gene>
<accession>A0ABY0HH28</accession>
<keyword evidence="3" id="KW-1185">Reference proteome</keyword>
<sequence length="278" mass="31244">MEAPTPSQGSWGQWHPQPSDGQNDPQVNAVQQTPTFGSLRHQMGVYSHRNPYPYELASPLHEVTTEVLQHQQRMVSQFPMAVPMPIRPVYETDRNNPHIAVMHAHIVPYFPVQEHQGSEIGLDVSVTGYPVSTQISPMQYSPATPQTPSANMCASQLQPHQHLQPAPNTMQSRSMEIGEQTSYVTDEQHMDASTYQPELTPARSLSIDHPSPHPAPPFSEQNHQEVSTPDEDWCSPVLEAHKAMGRTMPVYFIPNGDFFKQEYSDPSMQMPGDRINDM</sequence>
<feature type="region of interest" description="Disordered" evidence="1">
    <location>
        <begin position="202"/>
        <end position="231"/>
    </location>
</feature>
<organism evidence="2 3">
    <name type="scientific">Monosporascus cannonballus</name>
    <dbReference type="NCBI Taxonomy" id="155416"/>
    <lineage>
        <taxon>Eukaryota</taxon>
        <taxon>Fungi</taxon>
        <taxon>Dikarya</taxon>
        <taxon>Ascomycota</taxon>
        <taxon>Pezizomycotina</taxon>
        <taxon>Sordariomycetes</taxon>
        <taxon>Xylariomycetidae</taxon>
        <taxon>Xylariales</taxon>
        <taxon>Xylariales incertae sedis</taxon>
        <taxon>Monosporascus</taxon>
    </lineage>
</organism>
<name>A0ABY0HH28_9PEZI</name>
<evidence type="ECO:0000256" key="1">
    <source>
        <dbReference type="SAM" id="MobiDB-lite"/>
    </source>
</evidence>
<protein>
    <submittedName>
        <fullName evidence="2">Uncharacterized protein</fullName>
    </submittedName>
</protein>
<evidence type="ECO:0000313" key="2">
    <source>
        <dbReference type="EMBL" id="RYO93265.1"/>
    </source>
</evidence>
<feature type="compositionally biased region" description="Polar residues" evidence="1">
    <location>
        <begin position="19"/>
        <end position="29"/>
    </location>
</feature>
<evidence type="ECO:0000313" key="3">
    <source>
        <dbReference type="Proteomes" id="UP000294003"/>
    </source>
</evidence>
<dbReference type="EMBL" id="QJNS01000019">
    <property type="protein sequence ID" value="RYO93265.1"/>
    <property type="molecule type" value="Genomic_DNA"/>
</dbReference>
<reference evidence="2 3" key="1">
    <citation type="submission" date="2018-06" db="EMBL/GenBank/DDBJ databases">
        <title>Complete Genomes of Monosporascus.</title>
        <authorList>
            <person name="Robinson A.J."/>
            <person name="Natvig D.O."/>
        </authorList>
    </citation>
    <scope>NUCLEOTIDE SEQUENCE [LARGE SCALE GENOMIC DNA]</scope>
    <source>
        <strain evidence="2 3">CBS 609.92</strain>
    </source>
</reference>
<comment type="caution">
    <text evidence="2">The sequence shown here is derived from an EMBL/GenBank/DDBJ whole genome shotgun (WGS) entry which is preliminary data.</text>
</comment>